<evidence type="ECO:0000313" key="4">
    <source>
        <dbReference type="EMBL" id="CAB4868202.1"/>
    </source>
</evidence>
<dbReference type="AlphaFoldDB" id="A0A6J7DB42"/>
<accession>A0A6J7DB42</accession>
<keyword evidence="2" id="KW-0472">Membrane</keyword>
<dbReference type="EMBL" id="CAFBLS010000049">
    <property type="protein sequence ID" value="CAB4868202.1"/>
    <property type="molecule type" value="Genomic_DNA"/>
</dbReference>
<feature type="domain" description="DUF4190" evidence="3">
    <location>
        <begin position="83"/>
        <end position="145"/>
    </location>
</feature>
<gene>
    <name evidence="4" type="ORF">UFOPK3402_00557</name>
</gene>
<dbReference type="Pfam" id="PF13828">
    <property type="entry name" value="DUF4190"/>
    <property type="match status" value="1"/>
</dbReference>
<feature type="region of interest" description="Disordered" evidence="1">
    <location>
        <begin position="1"/>
        <end position="37"/>
    </location>
</feature>
<dbReference type="InterPro" id="IPR025241">
    <property type="entry name" value="DUF4190"/>
</dbReference>
<reference evidence="4" key="1">
    <citation type="submission" date="2020-05" db="EMBL/GenBank/DDBJ databases">
        <authorList>
            <person name="Chiriac C."/>
            <person name="Salcher M."/>
            <person name="Ghai R."/>
            <person name="Kavagutti S V."/>
        </authorList>
    </citation>
    <scope>NUCLEOTIDE SEQUENCE</scope>
</reference>
<organism evidence="4">
    <name type="scientific">freshwater metagenome</name>
    <dbReference type="NCBI Taxonomy" id="449393"/>
    <lineage>
        <taxon>unclassified sequences</taxon>
        <taxon>metagenomes</taxon>
        <taxon>ecological metagenomes</taxon>
    </lineage>
</organism>
<feature type="compositionally biased region" description="Low complexity" evidence="1">
    <location>
        <begin position="16"/>
        <end position="37"/>
    </location>
</feature>
<feature type="compositionally biased region" description="Polar residues" evidence="1">
    <location>
        <begin position="1"/>
        <end position="15"/>
    </location>
</feature>
<keyword evidence="2" id="KW-1133">Transmembrane helix</keyword>
<name>A0A6J7DB42_9ZZZZ</name>
<evidence type="ECO:0000259" key="3">
    <source>
        <dbReference type="Pfam" id="PF13828"/>
    </source>
</evidence>
<feature type="transmembrane region" description="Helical" evidence="2">
    <location>
        <begin position="140"/>
        <end position="164"/>
    </location>
</feature>
<evidence type="ECO:0000256" key="2">
    <source>
        <dbReference type="SAM" id="Phobius"/>
    </source>
</evidence>
<proteinExistence type="predicted"/>
<feature type="transmembrane region" description="Helical" evidence="2">
    <location>
        <begin position="83"/>
        <end position="109"/>
    </location>
</feature>
<evidence type="ECO:0000256" key="1">
    <source>
        <dbReference type="SAM" id="MobiDB-lite"/>
    </source>
</evidence>
<protein>
    <submittedName>
        <fullName evidence="4">Unannotated protein</fullName>
    </submittedName>
</protein>
<sequence length="172" mass="17059">MSDQTPQPDDSTDSQPTAEPPTAAVPAPSGATDVAPAAAAAVPAQPSVLPAVPQAAQTWPTSYAATPNAIAPVATGGQTSSSAVVALVLSIASWAVCPVVLAIVALVFAGKADREIRESGGRVEGAGLVTAAKIVSWINIGVFAAVLILMFFILIVVLIAGGLAEVVPNGQV</sequence>
<keyword evidence="2" id="KW-0812">Transmembrane</keyword>